<dbReference type="GO" id="GO:0016740">
    <property type="term" value="F:transferase activity"/>
    <property type="evidence" value="ECO:0007669"/>
    <property type="project" value="UniProtKB-KW"/>
</dbReference>
<keyword evidence="7" id="KW-0456">Lyase</keyword>
<dbReference type="PRINTS" id="PR00097">
    <property type="entry name" value="ANTSNTHASEII"/>
</dbReference>
<evidence type="ECO:0000256" key="6">
    <source>
        <dbReference type="ARBA" id="ARBA00023141"/>
    </source>
</evidence>
<comment type="catalytic activity">
    <reaction evidence="8">
        <text>chorismate + L-glutamine = anthranilate + pyruvate + L-glutamate + H(+)</text>
        <dbReference type="Rhea" id="RHEA:21732"/>
        <dbReference type="ChEBI" id="CHEBI:15361"/>
        <dbReference type="ChEBI" id="CHEBI:15378"/>
        <dbReference type="ChEBI" id="CHEBI:16567"/>
        <dbReference type="ChEBI" id="CHEBI:29748"/>
        <dbReference type="ChEBI" id="CHEBI:29985"/>
        <dbReference type="ChEBI" id="CHEBI:58359"/>
        <dbReference type="EC" id="4.1.3.27"/>
    </reaction>
</comment>
<protein>
    <recommendedName>
        <fullName evidence="2">anthranilate synthase</fullName>
        <ecNumber evidence="2">4.1.3.27</ecNumber>
    </recommendedName>
</protein>
<dbReference type="GO" id="GO:0004049">
    <property type="term" value="F:anthranilate synthase activity"/>
    <property type="evidence" value="ECO:0007669"/>
    <property type="project" value="UniProtKB-EC"/>
</dbReference>
<dbReference type="Gene3D" id="3.40.50.880">
    <property type="match status" value="1"/>
</dbReference>
<dbReference type="EC" id="4.1.3.27" evidence="2"/>
<dbReference type="AlphaFoldDB" id="D7EBI8"/>
<reference evidence="10 11" key="1">
    <citation type="submission" date="2010-06" db="EMBL/GenBank/DDBJ databases">
        <title>Complete sequence chromosome of Methanohalobium evestigatum Z-7303.</title>
        <authorList>
            <consortium name="US DOE Joint Genome Institute"/>
            <person name="Lucas S."/>
            <person name="Copeland A."/>
            <person name="Lapidus A."/>
            <person name="Cheng J.-F."/>
            <person name="Bruce D."/>
            <person name="Goodwin L."/>
            <person name="Pitluck S."/>
            <person name="Saunders E."/>
            <person name="Detter J.C."/>
            <person name="Han C."/>
            <person name="Tapia R."/>
            <person name="Land M."/>
            <person name="Hauser L."/>
            <person name="Kyrpides N."/>
            <person name="Mikhailova N."/>
            <person name="Sieprawska-Lupa M."/>
            <person name="Whitman W.B."/>
            <person name="Anderson I."/>
            <person name="Woyke T."/>
        </authorList>
    </citation>
    <scope>NUCLEOTIDE SEQUENCE [LARGE SCALE GENOMIC DNA]</scope>
    <source>
        <strain evidence="11">ATCC BAA-1072 / DSM 3721 / NBRC 107634 / OCM 161 / Z-7303</strain>
    </source>
</reference>
<dbReference type="GO" id="GO:0000162">
    <property type="term" value="P:L-tryptophan biosynthetic process"/>
    <property type="evidence" value="ECO:0007669"/>
    <property type="project" value="UniProtKB-KW"/>
</dbReference>
<keyword evidence="3" id="KW-0028">Amino-acid biosynthesis</keyword>
<dbReference type="Proteomes" id="UP000000391">
    <property type="component" value="Chromosome"/>
</dbReference>
<dbReference type="NCBIfam" id="TIGR00566">
    <property type="entry name" value="trpG_papA"/>
    <property type="match status" value="1"/>
</dbReference>
<evidence type="ECO:0000256" key="2">
    <source>
        <dbReference type="ARBA" id="ARBA00012266"/>
    </source>
</evidence>
<name>D7EBI8_METEZ</name>
<evidence type="ECO:0000313" key="10">
    <source>
        <dbReference type="EMBL" id="ADI74830.1"/>
    </source>
</evidence>
<dbReference type="GO" id="GO:0005829">
    <property type="term" value="C:cytosol"/>
    <property type="evidence" value="ECO:0007669"/>
    <property type="project" value="TreeGrafter"/>
</dbReference>
<organism evidence="10 11">
    <name type="scientific">Methanohalobium evestigatum (strain ATCC BAA-1072 / DSM 3721 / NBRC 107634 / OCM 161 / Z-7303)</name>
    <dbReference type="NCBI Taxonomy" id="644295"/>
    <lineage>
        <taxon>Archaea</taxon>
        <taxon>Methanobacteriati</taxon>
        <taxon>Methanobacteriota</taxon>
        <taxon>Stenosarchaea group</taxon>
        <taxon>Methanomicrobia</taxon>
        <taxon>Methanosarcinales</taxon>
        <taxon>Methanosarcinaceae</taxon>
        <taxon>Methanohalobium</taxon>
    </lineage>
</organism>
<keyword evidence="10" id="KW-0808">Transferase</keyword>
<dbReference type="CDD" id="cd01743">
    <property type="entry name" value="GATase1_Anthranilate_Synthase"/>
    <property type="match status" value="1"/>
</dbReference>
<dbReference type="InterPro" id="IPR029062">
    <property type="entry name" value="Class_I_gatase-like"/>
</dbReference>
<keyword evidence="6" id="KW-0057">Aromatic amino acid biosynthesis</keyword>
<dbReference type="RefSeq" id="WP_013195395.1">
    <property type="nucleotide sequence ID" value="NC_014253.1"/>
</dbReference>
<dbReference type="PRINTS" id="PR00096">
    <property type="entry name" value="GATASE"/>
</dbReference>
<comment type="pathway">
    <text evidence="1">Amino-acid biosynthesis; L-tryptophan biosynthesis; L-tryptophan from chorismate: step 1/5.</text>
</comment>
<accession>D7EBI8</accession>
<proteinExistence type="predicted"/>
<dbReference type="PANTHER" id="PTHR43418">
    <property type="entry name" value="MULTIFUNCTIONAL TRYPTOPHAN BIOSYNTHESIS PROTEIN-RELATED"/>
    <property type="match status" value="1"/>
</dbReference>
<dbReference type="HOGENOM" id="CLU_014340_1_2_2"/>
<dbReference type="Pfam" id="PF00117">
    <property type="entry name" value="GATase"/>
    <property type="match status" value="1"/>
</dbReference>
<evidence type="ECO:0000256" key="4">
    <source>
        <dbReference type="ARBA" id="ARBA00022822"/>
    </source>
</evidence>
<feature type="domain" description="Glutamine amidotransferase" evidence="9">
    <location>
        <begin position="5"/>
        <end position="187"/>
    </location>
</feature>
<dbReference type="KEGG" id="mev:Metev_2001"/>
<gene>
    <name evidence="10" type="ordered locus">Metev_2001</name>
</gene>
<dbReference type="SUPFAM" id="SSF52317">
    <property type="entry name" value="Class I glutamine amidotransferase-like"/>
    <property type="match status" value="1"/>
</dbReference>
<dbReference type="MEROPS" id="C26.959"/>
<evidence type="ECO:0000256" key="8">
    <source>
        <dbReference type="ARBA" id="ARBA00047683"/>
    </source>
</evidence>
<evidence type="ECO:0000256" key="7">
    <source>
        <dbReference type="ARBA" id="ARBA00023239"/>
    </source>
</evidence>
<dbReference type="InterPro" id="IPR017926">
    <property type="entry name" value="GATASE"/>
</dbReference>
<dbReference type="PANTHER" id="PTHR43418:SF4">
    <property type="entry name" value="MULTIFUNCTIONAL TRYPTOPHAN BIOSYNTHESIS PROTEIN"/>
    <property type="match status" value="1"/>
</dbReference>
<evidence type="ECO:0000256" key="3">
    <source>
        <dbReference type="ARBA" id="ARBA00022605"/>
    </source>
</evidence>
<dbReference type="EMBL" id="CP002069">
    <property type="protein sequence ID" value="ADI74830.1"/>
    <property type="molecule type" value="Genomic_DNA"/>
</dbReference>
<dbReference type="InterPro" id="IPR006221">
    <property type="entry name" value="TrpG/PapA_dom"/>
</dbReference>
<evidence type="ECO:0000256" key="1">
    <source>
        <dbReference type="ARBA" id="ARBA00004873"/>
    </source>
</evidence>
<dbReference type="PRINTS" id="PR00099">
    <property type="entry name" value="CPSGATASE"/>
</dbReference>
<keyword evidence="4" id="KW-0822">Tryptophan biosynthesis</keyword>
<evidence type="ECO:0000256" key="5">
    <source>
        <dbReference type="ARBA" id="ARBA00022962"/>
    </source>
</evidence>
<evidence type="ECO:0000259" key="9">
    <source>
        <dbReference type="Pfam" id="PF00117"/>
    </source>
</evidence>
<dbReference type="GeneID" id="9347661"/>
<dbReference type="FunFam" id="3.40.50.880:FF:000003">
    <property type="entry name" value="Anthranilate synthase component II"/>
    <property type="match status" value="1"/>
</dbReference>
<dbReference type="STRING" id="644295.Metev_2001"/>
<dbReference type="InterPro" id="IPR050472">
    <property type="entry name" value="Anth_synth/Amidotransfase"/>
</dbReference>
<dbReference type="OrthoDB" id="3321at2157"/>
<keyword evidence="5 10" id="KW-0315">Glutamine amidotransferase</keyword>
<sequence length="196" mass="21394">MKILFINNKDSFVWNLVDYFSMYEPDIVVMSNKITLEEVKSINPDVIVISPGPGTPENKNDIGSCTDIIREFCAEIPVLGICLGNQAINTAFGGTVSHSTGGPVHGKGHQVLHDNSPIFEGISSPMTAGRYHSLGIEKLSSELEAIATTKDGIIMAVRHKNHPVYGLQFHPESVLTPDGLKLIGNFLNIARNFHKN</sequence>
<evidence type="ECO:0000313" key="11">
    <source>
        <dbReference type="Proteomes" id="UP000000391"/>
    </source>
</evidence>
<dbReference type="PROSITE" id="PS51273">
    <property type="entry name" value="GATASE_TYPE_1"/>
    <property type="match status" value="1"/>
</dbReference>
<keyword evidence="11" id="KW-1185">Reference proteome</keyword>